<dbReference type="InterPro" id="IPR050426">
    <property type="entry name" value="Glycosyltransferase_28"/>
</dbReference>
<evidence type="ECO:0000256" key="3">
    <source>
        <dbReference type="ARBA" id="ARBA00022679"/>
    </source>
</evidence>
<accession>A0A1C5H8M2</accession>
<sequence length="369" mass="37492">MRVLVVSAPMTGHVLPMVPLAVALRDAGHDVLVASAADGLPGPDAGLPVRDVAPRFAFGPIARSLLLRHPLLARAELAGTAGTRGVARLFGRVNDELADGLVALARQWRPDLVVHEPLAVAGALAAARTGVPAVRQENSLFDGRELVRATTERLGGALARHGLDALPPPAAAIAVAPPSVLVQEGWPMRYAAHGGAGELPDWLREPGERPRILVSRSTVPGPGAAGPMRAVVAAAGRVDADVVLVRPEPRLARASLPPNVRTVGWIPLGAALAAGAALVHHGGAGSVYAALAAGAPQLATVGPGDRRHNAELVAARGAGLAAPARAVTAAMLTRLVTDAALASAAREVAGEMAAMPAPAELVPRLESLV</sequence>
<dbReference type="Pfam" id="PF06722">
    <property type="entry name" value="EryCIII-like_C"/>
    <property type="match status" value="1"/>
</dbReference>
<dbReference type="InterPro" id="IPR010610">
    <property type="entry name" value="EryCIII-like_C"/>
</dbReference>
<reference evidence="7" key="1">
    <citation type="submission" date="2016-06" db="EMBL/GenBank/DDBJ databases">
        <authorList>
            <person name="Varghese N."/>
            <person name="Submissions Spin"/>
        </authorList>
    </citation>
    <scope>NUCLEOTIDE SEQUENCE [LARGE SCALE GENOMIC DNA]</scope>
    <source>
        <strain evidence="7">DSM 45161</strain>
    </source>
</reference>
<dbReference type="EMBL" id="LT607753">
    <property type="protein sequence ID" value="SCG42364.1"/>
    <property type="molecule type" value="Genomic_DNA"/>
</dbReference>
<evidence type="ECO:0000313" key="7">
    <source>
        <dbReference type="Proteomes" id="UP000198215"/>
    </source>
</evidence>
<feature type="domain" description="Erythromycin biosynthesis protein CIII-like C-terminal" evidence="4">
    <location>
        <begin position="230"/>
        <end position="368"/>
    </location>
</feature>
<dbReference type="PANTHER" id="PTHR48050:SF13">
    <property type="entry name" value="STEROL 3-BETA-GLUCOSYLTRANSFERASE UGT80A2"/>
    <property type="match status" value="1"/>
</dbReference>
<evidence type="ECO:0000259" key="5">
    <source>
        <dbReference type="Pfam" id="PF21036"/>
    </source>
</evidence>
<dbReference type="Gene3D" id="3.40.50.2000">
    <property type="entry name" value="Glycogen Phosphorylase B"/>
    <property type="match status" value="2"/>
</dbReference>
<evidence type="ECO:0000256" key="1">
    <source>
        <dbReference type="ARBA" id="ARBA00006962"/>
    </source>
</evidence>
<dbReference type="Pfam" id="PF21036">
    <property type="entry name" value="EryCIII-like_N"/>
    <property type="match status" value="1"/>
</dbReference>
<keyword evidence="3 6" id="KW-0808">Transferase</keyword>
<dbReference type="GO" id="GO:0016758">
    <property type="term" value="F:hexosyltransferase activity"/>
    <property type="evidence" value="ECO:0007669"/>
    <property type="project" value="UniProtKB-ARBA"/>
</dbReference>
<proteinExistence type="inferred from homology"/>
<name>A0A1C5H8M2_9ACTN</name>
<protein>
    <submittedName>
        <fullName evidence="6">UDP:flavonoid glycosyltransferase YjiC, YdhE family</fullName>
    </submittedName>
</protein>
<feature type="domain" description="Erythromycin biosynthesis protein CIII-like N-terminal" evidence="5">
    <location>
        <begin position="23"/>
        <end position="215"/>
    </location>
</feature>
<keyword evidence="2" id="KW-0328">Glycosyltransferase</keyword>
<dbReference type="RefSeq" id="WP_088974824.1">
    <property type="nucleotide sequence ID" value="NZ_LT607753.1"/>
</dbReference>
<dbReference type="InterPro" id="IPR002213">
    <property type="entry name" value="UDP_glucos_trans"/>
</dbReference>
<comment type="similarity">
    <text evidence="1">Belongs to the glycosyltransferase 28 family.</text>
</comment>
<dbReference type="Proteomes" id="UP000198215">
    <property type="component" value="Chromosome I"/>
</dbReference>
<keyword evidence="7" id="KW-1185">Reference proteome</keyword>
<dbReference type="GO" id="GO:0008194">
    <property type="term" value="F:UDP-glycosyltransferase activity"/>
    <property type="evidence" value="ECO:0007669"/>
    <property type="project" value="InterPro"/>
</dbReference>
<dbReference type="GO" id="GO:0017000">
    <property type="term" value="P:antibiotic biosynthetic process"/>
    <property type="evidence" value="ECO:0007669"/>
    <property type="project" value="UniProtKB-ARBA"/>
</dbReference>
<dbReference type="PANTHER" id="PTHR48050">
    <property type="entry name" value="STEROL 3-BETA-GLUCOSYLTRANSFERASE"/>
    <property type="match status" value="1"/>
</dbReference>
<dbReference type="CDD" id="cd03784">
    <property type="entry name" value="GT1_Gtf-like"/>
    <property type="match status" value="1"/>
</dbReference>
<dbReference type="InterPro" id="IPR048284">
    <property type="entry name" value="EryCIII-like_N"/>
</dbReference>
<evidence type="ECO:0000256" key="2">
    <source>
        <dbReference type="ARBA" id="ARBA00022676"/>
    </source>
</evidence>
<gene>
    <name evidence="6" type="ORF">GA0070614_0970</name>
</gene>
<organism evidence="6 7">
    <name type="scientific">Micromonospora coxensis</name>
    <dbReference type="NCBI Taxonomy" id="356852"/>
    <lineage>
        <taxon>Bacteria</taxon>
        <taxon>Bacillati</taxon>
        <taxon>Actinomycetota</taxon>
        <taxon>Actinomycetes</taxon>
        <taxon>Micromonosporales</taxon>
        <taxon>Micromonosporaceae</taxon>
        <taxon>Micromonospora</taxon>
    </lineage>
</organism>
<evidence type="ECO:0000259" key="4">
    <source>
        <dbReference type="Pfam" id="PF06722"/>
    </source>
</evidence>
<dbReference type="SUPFAM" id="SSF53756">
    <property type="entry name" value="UDP-Glycosyltransferase/glycogen phosphorylase"/>
    <property type="match status" value="1"/>
</dbReference>
<evidence type="ECO:0000313" key="6">
    <source>
        <dbReference type="EMBL" id="SCG42364.1"/>
    </source>
</evidence>
<dbReference type="AlphaFoldDB" id="A0A1C5H8M2"/>
<dbReference type="OrthoDB" id="5488434at2"/>